<organism evidence="1 2">
    <name type="scientific">Geodermatophilus aquaeductus</name>
    <dbReference type="NCBI Taxonomy" id="1564161"/>
    <lineage>
        <taxon>Bacteria</taxon>
        <taxon>Bacillati</taxon>
        <taxon>Actinomycetota</taxon>
        <taxon>Actinomycetes</taxon>
        <taxon>Geodermatophilales</taxon>
        <taxon>Geodermatophilaceae</taxon>
        <taxon>Geodermatophilus</taxon>
    </lineage>
</organism>
<reference evidence="1 2" key="1">
    <citation type="submission" date="2017-05" db="EMBL/GenBank/DDBJ databases">
        <authorList>
            <person name="Varghese N."/>
            <person name="Submissions S."/>
        </authorList>
    </citation>
    <scope>NUCLEOTIDE SEQUENCE [LARGE SCALE GENOMIC DNA]</scope>
    <source>
        <strain evidence="1 2">DSM 46834</strain>
    </source>
</reference>
<dbReference type="Gene3D" id="3.30.70.100">
    <property type="match status" value="1"/>
</dbReference>
<evidence type="ECO:0000313" key="2">
    <source>
        <dbReference type="Proteomes" id="UP000317484"/>
    </source>
</evidence>
<dbReference type="AlphaFoldDB" id="A0A521EZC3"/>
<keyword evidence="2" id="KW-1185">Reference proteome</keyword>
<gene>
    <name evidence="1" type="ORF">SAMN06273567_106172</name>
</gene>
<proteinExistence type="predicted"/>
<dbReference type="SUPFAM" id="SSF54909">
    <property type="entry name" value="Dimeric alpha+beta barrel"/>
    <property type="match status" value="1"/>
</dbReference>
<dbReference type="InterPro" id="IPR011008">
    <property type="entry name" value="Dimeric_a/b-barrel"/>
</dbReference>
<evidence type="ECO:0000313" key="1">
    <source>
        <dbReference type="EMBL" id="SMO89255.1"/>
    </source>
</evidence>
<name>A0A521EZC3_9ACTN</name>
<sequence>MHARSTSIRGNAADIDAAIAYVRDDVLPTVQGTDGCIGLSMLTDRDGGRCIVATAWRDEQAMRATAAEDRTVQHRLAHILGGAHADVQEWDIAVLHRDRPAGDGAGAQVTWARIAPNHLDDLLEAYRSNLLPRLQELPGFCSVSMLVDRRLGRTVSVTSFENRDAAGLVRKHARSLRDQFAQAMGAKIVDVAEMDLVLAHLHVPEAV</sequence>
<protein>
    <recommendedName>
        <fullName evidence="3">Antibiotic biosynthesis monooxygenase</fullName>
    </recommendedName>
</protein>
<evidence type="ECO:0008006" key="3">
    <source>
        <dbReference type="Google" id="ProtNLM"/>
    </source>
</evidence>
<dbReference type="EMBL" id="FXTJ01000006">
    <property type="protein sequence ID" value="SMO89255.1"/>
    <property type="molecule type" value="Genomic_DNA"/>
</dbReference>
<dbReference type="RefSeq" id="WP_142459519.1">
    <property type="nucleotide sequence ID" value="NZ_FXTJ01000006.1"/>
</dbReference>
<accession>A0A521EZC3</accession>
<dbReference type="Proteomes" id="UP000317484">
    <property type="component" value="Unassembled WGS sequence"/>
</dbReference>